<reference evidence="4" key="1">
    <citation type="journal article" date="2019" name="Nat. Commun.">
        <title>The genome of broomcorn millet.</title>
        <authorList>
            <person name="Zou C."/>
            <person name="Miki D."/>
            <person name="Li D."/>
            <person name="Tang Q."/>
            <person name="Xiao L."/>
            <person name="Rajput S."/>
            <person name="Deng P."/>
            <person name="Jia W."/>
            <person name="Huang R."/>
            <person name="Zhang M."/>
            <person name="Sun Y."/>
            <person name="Hu J."/>
            <person name="Fu X."/>
            <person name="Schnable P.S."/>
            <person name="Li F."/>
            <person name="Zhang H."/>
            <person name="Feng B."/>
            <person name="Zhu X."/>
            <person name="Liu R."/>
            <person name="Schnable J.C."/>
            <person name="Zhu J.-K."/>
            <person name="Zhang H."/>
        </authorList>
    </citation>
    <scope>NUCLEOTIDE SEQUENCE [LARGE SCALE GENOMIC DNA]</scope>
</reference>
<dbReference type="OrthoDB" id="1921697at2759"/>
<dbReference type="PANTHER" id="PTHR35468:SF1">
    <property type="entry name" value="MYOSIN-LIKE PROTEIN"/>
    <property type="match status" value="1"/>
</dbReference>
<feature type="compositionally biased region" description="Basic and acidic residues" evidence="2">
    <location>
        <begin position="184"/>
        <end position="194"/>
    </location>
</feature>
<feature type="region of interest" description="Disordered" evidence="2">
    <location>
        <begin position="284"/>
        <end position="347"/>
    </location>
</feature>
<evidence type="ECO:0000313" key="3">
    <source>
        <dbReference type="EMBL" id="RLN43291.1"/>
    </source>
</evidence>
<accession>A0A3L6TUW4</accession>
<gene>
    <name evidence="3" type="ORF">C2845_PM01G07630</name>
</gene>
<protein>
    <submittedName>
        <fullName evidence="3">Uncharacterized protein</fullName>
    </submittedName>
</protein>
<dbReference type="STRING" id="4540.A0A3L6TUW4"/>
<feature type="region of interest" description="Disordered" evidence="2">
    <location>
        <begin position="171"/>
        <end position="251"/>
    </location>
</feature>
<keyword evidence="1" id="KW-0175">Coiled coil</keyword>
<dbReference type="Proteomes" id="UP000275267">
    <property type="component" value="Unassembled WGS sequence"/>
</dbReference>
<dbReference type="PANTHER" id="PTHR35468">
    <property type="entry name" value="MYOSIN-LIKE PROTEIN"/>
    <property type="match status" value="1"/>
</dbReference>
<evidence type="ECO:0000256" key="1">
    <source>
        <dbReference type="SAM" id="Coils"/>
    </source>
</evidence>
<feature type="region of interest" description="Disordered" evidence="2">
    <location>
        <begin position="511"/>
        <end position="536"/>
    </location>
</feature>
<dbReference type="EMBL" id="PQIB02000001">
    <property type="protein sequence ID" value="RLN43291.1"/>
    <property type="molecule type" value="Genomic_DNA"/>
</dbReference>
<proteinExistence type="predicted"/>
<feature type="coiled-coil region" evidence="1">
    <location>
        <begin position="390"/>
        <end position="459"/>
    </location>
</feature>
<comment type="caution">
    <text evidence="3">The sequence shown here is derived from an EMBL/GenBank/DDBJ whole genome shotgun (WGS) entry which is preliminary data.</text>
</comment>
<dbReference type="AlphaFoldDB" id="A0A3L6TUW4"/>
<sequence>MSARRAAKGQHSAATPRIINLNLARRSGGGGRPGRGAGRAQYRPAPPPVNLGALFEMERRVRGLESAPASPPPCSRAPARSQEDDGEQEEKWQFQAEILRAECNFLRMEREVALRKLDRHRGQMEAALKSAVETLVSGRKKIDGKGDVGVAAALDEGIEDLEEMMEELRVEKESGRRAMSGTRELQRSHGRNFDRQASSLRRRLEKMPPTDPEPCVKDIREIALPVAAPPPQPPAGHSDDDDRGHSANTSDVEMLRMKMEGMSKGMRERMAEYSRRLEAVASGDAAGCQSRKCGSRHSRKASAGSQRSWSGGSTASNGNAPSALDAAAPHGRTRHAAAAENRHQQPHKTMAEECKLVSSGSCCDCWEIVSKIMEQVKAESEQWTEMQDMLEQVRLEMQELQSSRDTWQHRAVASDISLRSLNSQILEWKNRAQVSEQRVEELQMKISELQRKLHTFKAHFPTPAAIPSHPSQDQWSEACKMENPRAKPPHQRPQECGKEEKKHVLICHVRPLPQQRDPEARSPFQEIGNITLPRQR</sequence>
<dbReference type="Gene3D" id="1.20.5.170">
    <property type="match status" value="1"/>
</dbReference>
<keyword evidence="4" id="KW-1185">Reference proteome</keyword>
<evidence type="ECO:0000256" key="2">
    <source>
        <dbReference type="SAM" id="MobiDB-lite"/>
    </source>
</evidence>
<feature type="compositionally biased region" description="Polar residues" evidence="2">
    <location>
        <begin position="303"/>
        <end position="320"/>
    </location>
</feature>
<name>A0A3L6TUW4_PANMI</name>
<evidence type="ECO:0000313" key="4">
    <source>
        <dbReference type="Proteomes" id="UP000275267"/>
    </source>
</evidence>
<organism evidence="3 4">
    <name type="scientific">Panicum miliaceum</name>
    <name type="common">Proso millet</name>
    <name type="synonym">Broomcorn millet</name>
    <dbReference type="NCBI Taxonomy" id="4540"/>
    <lineage>
        <taxon>Eukaryota</taxon>
        <taxon>Viridiplantae</taxon>
        <taxon>Streptophyta</taxon>
        <taxon>Embryophyta</taxon>
        <taxon>Tracheophyta</taxon>
        <taxon>Spermatophyta</taxon>
        <taxon>Magnoliopsida</taxon>
        <taxon>Liliopsida</taxon>
        <taxon>Poales</taxon>
        <taxon>Poaceae</taxon>
        <taxon>PACMAD clade</taxon>
        <taxon>Panicoideae</taxon>
        <taxon>Panicodae</taxon>
        <taxon>Paniceae</taxon>
        <taxon>Panicinae</taxon>
        <taxon>Panicum</taxon>
        <taxon>Panicum sect. Panicum</taxon>
    </lineage>
</organism>
<feature type="compositionally biased region" description="Gly residues" evidence="2">
    <location>
        <begin position="27"/>
        <end position="37"/>
    </location>
</feature>
<feature type="region of interest" description="Disordered" evidence="2">
    <location>
        <begin position="1"/>
        <end position="91"/>
    </location>
</feature>